<dbReference type="WBParaSite" id="JU765_v2.g1311.t1">
    <property type="protein sequence ID" value="JU765_v2.g1311.t1"/>
    <property type="gene ID" value="JU765_v2.g1311"/>
</dbReference>
<name>A0AC34Q5Q6_9BILA</name>
<protein>
    <submittedName>
        <fullName evidence="2">DDT domain-containing protein</fullName>
    </submittedName>
</protein>
<sequence>MVTRNRGQRQTVVPPALEKKSNGTSNTGKKRSKGTTNNRKRPWEESDDDLDMKPGLFPPSDEEEPDYDDTGDYVPPDETFESDEDDVEMVVDANDDDLDMKPGLFPPSDEEEPDYDDTGDYVPPDETFESDEDDVEMVVDSKFYDDEDTIVCPWADEEAYESLTLPNGSRDLFFPPGTLMDLIQIYETVVNYYNVLQVSPFIFEDFVAAIRSPEQTQLIADIHIALLKCVLRDDDEGSTQYAVTETSVSFQLITQLMDAATYGEVLRQYLDSDPRFPSDILKIVTNNYPFVPVEDKIKVLLWLCEQFFETMIFAKVIKADGKLPPNEHCRECGKPGGELIACRGCDAVYHPACNADASRSTTWLCTVCEDHYVMGVSDCLMPGEKFGKCSLRKSLIGYDRDGRIYWLIVRRIIVEDVKNNIVQFYSTLPAIFDLVSSLDATFYEAKLCRNIYKLLDVINNHCRITMDMTQTRFKEADKNAVGLMGSTYLNEENYFRMSYICWNLKHSPSQPDFKEEGTEISKDKVPQQLQAKFLHLLGFQKGALVDNFWSGGREEAELLEYRQYMIHNLGLDPNSRFIPMNDYYRENVKNTFRLSLNDQFFKNYENHYEKNEYAKAPTQRAKERDRRKYMTTKFSLDEPFQWKASKGRTILDIEALVLKFIKITLRHFIEKIPDELYHREWPKFKRGITEKLVLSAQPMDAHEIAQVLLQVEAALRKPCFMNTWWNSLGHIRLYRYNSTDREAKQAADKARAKEDRELILADQSDPTIAWVRQTKNKNPSKTLFRIKGEQYRMNGRFELGGWAWVSSMYTQDICLPEKPPLGINYSTPTTKLDTPAAKKAHKLDK</sequence>
<evidence type="ECO:0000313" key="2">
    <source>
        <dbReference type="WBParaSite" id="JU765_v2.g1311.t1"/>
    </source>
</evidence>
<proteinExistence type="predicted"/>
<organism evidence="1 2">
    <name type="scientific">Panagrolaimus sp. JU765</name>
    <dbReference type="NCBI Taxonomy" id="591449"/>
    <lineage>
        <taxon>Eukaryota</taxon>
        <taxon>Metazoa</taxon>
        <taxon>Ecdysozoa</taxon>
        <taxon>Nematoda</taxon>
        <taxon>Chromadorea</taxon>
        <taxon>Rhabditida</taxon>
        <taxon>Tylenchina</taxon>
        <taxon>Panagrolaimomorpha</taxon>
        <taxon>Panagrolaimoidea</taxon>
        <taxon>Panagrolaimidae</taxon>
        <taxon>Panagrolaimus</taxon>
    </lineage>
</organism>
<accession>A0AC34Q5Q6</accession>
<reference evidence="2" key="1">
    <citation type="submission" date="2022-11" db="UniProtKB">
        <authorList>
            <consortium name="WormBaseParasite"/>
        </authorList>
    </citation>
    <scope>IDENTIFICATION</scope>
</reference>
<dbReference type="Proteomes" id="UP000887576">
    <property type="component" value="Unplaced"/>
</dbReference>
<evidence type="ECO:0000313" key="1">
    <source>
        <dbReference type="Proteomes" id="UP000887576"/>
    </source>
</evidence>